<dbReference type="RefSeq" id="XP_058304196.1">
    <property type="nucleotide sequence ID" value="XM_058457297.1"/>
</dbReference>
<reference evidence="2" key="2">
    <citation type="journal article" date="2023" name="IMA Fungus">
        <title>Comparative genomic study of the Penicillium genus elucidates a diverse pangenome and 15 lateral gene transfer events.</title>
        <authorList>
            <person name="Petersen C."/>
            <person name="Sorensen T."/>
            <person name="Nielsen M.R."/>
            <person name="Sondergaard T.E."/>
            <person name="Sorensen J.L."/>
            <person name="Fitzpatrick D.A."/>
            <person name="Frisvad J.C."/>
            <person name="Nielsen K.L."/>
        </authorList>
    </citation>
    <scope>NUCLEOTIDE SEQUENCE</scope>
    <source>
        <strain evidence="2">IBT 15544</strain>
    </source>
</reference>
<sequence>MKTRAASPSGESAPASIPDENANQIMACIYWDINCAARFMNLPHASKTEQDTAITETIINNQKSFVDLVVYEYVKVSNTGPNFSATIEDVWILRFIRDHGWKIFSICAYSEAFQRACKDRDGMVEWQLLDKLIDDNARSIELFARCRSLDWSGPLVQHGRWSSQLRQTLSPEIKHLGKDHPHHTVKTLEGHLRRPRFNHLLQVHVNQHIYKADEYDGAPHPILRKPNWGACPFCSSTDICECRVTPTSDDALEIIQYSLKGLGIRALSNFKKGEWLGEFIGCIVPIERVDETTIYDLEQIVWDKSFKGLPWDDPQIKGKNKMRTVAYVAPAIQGNWTRFMNHSCNANVKFTATVVGKYATTVIEAVRDILIFDEVTIDYGPNYWTVEGRTCRCGAADCIHRERP</sequence>
<dbReference type="PANTHER" id="PTHR47250">
    <property type="entry name" value="HISTONE-LYSINE N-METHYLTRANSFERASE SET-6"/>
    <property type="match status" value="1"/>
</dbReference>
<dbReference type="SUPFAM" id="SSF82199">
    <property type="entry name" value="SET domain"/>
    <property type="match status" value="1"/>
</dbReference>
<keyword evidence="3" id="KW-1185">Reference proteome</keyword>
<evidence type="ECO:0000313" key="3">
    <source>
        <dbReference type="Proteomes" id="UP001150904"/>
    </source>
</evidence>
<organism evidence="2 3">
    <name type="scientific">Penicillium cinerascens</name>
    <dbReference type="NCBI Taxonomy" id="70096"/>
    <lineage>
        <taxon>Eukaryota</taxon>
        <taxon>Fungi</taxon>
        <taxon>Dikarya</taxon>
        <taxon>Ascomycota</taxon>
        <taxon>Pezizomycotina</taxon>
        <taxon>Eurotiomycetes</taxon>
        <taxon>Eurotiomycetidae</taxon>
        <taxon>Eurotiales</taxon>
        <taxon>Aspergillaceae</taxon>
        <taxon>Penicillium</taxon>
    </lineage>
</organism>
<dbReference type="PROSITE" id="PS50280">
    <property type="entry name" value="SET"/>
    <property type="match status" value="1"/>
</dbReference>
<accession>A0A9W9J8K8</accession>
<evidence type="ECO:0000313" key="2">
    <source>
        <dbReference type="EMBL" id="KAJ5191256.1"/>
    </source>
</evidence>
<dbReference type="Proteomes" id="UP001150904">
    <property type="component" value="Unassembled WGS sequence"/>
</dbReference>
<name>A0A9W9J8K8_9EURO</name>
<evidence type="ECO:0000259" key="1">
    <source>
        <dbReference type="PROSITE" id="PS50280"/>
    </source>
</evidence>
<dbReference type="Gene3D" id="2.170.270.10">
    <property type="entry name" value="SET domain"/>
    <property type="match status" value="1"/>
</dbReference>
<dbReference type="AlphaFoldDB" id="A0A9W9J8K8"/>
<dbReference type="InterPro" id="IPR001214">
    <property type="entry name" value="SET_dom"/>
</dbReference>
<reference evidence="2" key="1">
    <citation type="submission" date="2022-12" db="EMBL/GenBank/DDBJ databases">
        <authorList>
            <person name="Petersen C."/>
        </authorList>
    </citation>
    <scope>NUCLEOTIDE SEQUENCE</scope>
    <source>
        <strain evidence="2">IBT 15544</strain>
    </source>
</reference>
<feature type="domain" description="SET" evidence="1">
    <location>
        <begin position="250"/>
        <end position="380"/>
    </location>
</feature>
<gene>
    <name evidence="2" type="ORF">N7498_010241</name>
</gene>
<dbReference type="OrthoDB" id="308383at2759"/>
<comment type="caution">
    <text evidence="2">The sequence shown here is derived from an EMBL/GenBank/DDBJ whole genome shotgun (WGS) entry which is preliminary data.</text>
</comment>
<dbReference type="GeneID" id="83184598"/>
<dbReference type="PANTHER" id="PTHR47250:SF3">
    <property type="entry name" value="HISTONE-LYSINE N-METHYLTRANSFERASE SET-6"/>
    <property type="match status" value="1"/>
</dbReference>
<dbReference type="Pfam" id="PF00856">
    <property type="entry name" value="SET"/>
    <property type="match status" value="1"/>
</dbReference>
<proteinExistence type="predicted"/>
<protein>
    <recommendedName>
        <fullName evidence="1">SET domain-containing protein</fullName>
    </recommendedName>
</protein>
<dbReference type="EMBL" id="JAPQKR010000016">
    <property type="protein sequence ID" value="KAJ5191256.1"/>
    <property type="molecule type" value="Genomic_DNA"/>
</dbReference>
<dbReference type="InterPro" id="IPR046341">
    <property type="entry name" value="SET_dom_sf"/>
</dbReference>
<dbReference type="InterPro" id="IPR053105">
    <property type="entry name" value="Class_V-like_SAM-MTase"/>
</dbReference>
<dbReference type="SMART" id="SM00317">
    <property type="entry name" value="SET"/>
    <property type="match status" value="1"/>
</dbReference>